<evidence type="ECO:0000256" key="1">
    <source>
        <dbReference type="ARBA" id="ARBA00010587"/>
    </source>
</evidence>
<evidence type="ECO:0000313" key="5">
    <source>
        <dbReference type="Proteomes" id="UP000292120"/>
    </source>
</evidence>
<comment type="caution">
    <text evidence="4">The sequence shown here is derived from an EMBL/GenBank/DDBJ whole genome shotgun (WGS) entry which is preliminary data.</text>
</comment>
<name>A0A4Q9GX36_9BURK</name>
<dbReference type="GO" id="GO:0046872">
    <property type="term" value="F:metal ion binding"/>
    <property type="evidence" value="ECO:0007669"/>
    <property type="project" value="UniProtKB-KW"/>
</dbReference>
<proteinExistence type="inferred from homology"/>
<keyword evidence="5" id="KW-1185">Reference proteome</keyword>
<reference evidence="4 5" key="1">
    <citation type="submission" date="2019-02" db="EMBL/GenBank/DDBJ databases">
        <title>Aquabacterium sp. strain KMB7.</title>
        <authorList>
            <person name="Chen W.-M."/>
        </authorList>
    </citation>
    <scope>NUCLEOTIDE SEQUENCE [LARGE SCALE GENOMIC DNA]</scope>
    <source>
        <strain evidence="4 5">KMB7</strain>
    </source>
</reference>
<dbReference type="InterPro" id="IPR012827">
    <property type="entry name" value="Hemerythrin_metal-bd"/>
</dbReference>
<organism evidence="4 5">
    <name type="scientific">Aquabacterium lacunae</name>
    <dbReference type="NCBI Taxonomy" id="2528630"/>
    <lineage>
        <taxon>Bacteria</taxon>
        <taxon>Pseudomonadati</taxon>
        <taxon>Pseudomonadota</taxon>
        <taxon>Betaproteobacteria</taxon>
        <taxon>Burkholderiales</taxon>
        <taxon>Aquabacterium</taxon>
    </lineage>
</organism>
<dbReference type="SUPFAM" id="SSF47188">
    <property type="entry name" value="Hemerythrin-like"/>
    <property type="match status" value="1"/>
</dbReference>
<dbReference type="OrthoDB" id="5296936at2"/>
<dbReference type="NCBIfam" id="TIGR02481">
    <property type="entry name" value="hemeryth_dom"/>
    <property type="match status" value="1"/>
</dbReference>
<gene>
    <name evidence="4" type="ORF">EYS42_10615</name>
</gene>
<dbReference type="CDD" id="cd12107">
    <property type="entry name" value="Hemerythrin"/>
    <property type="match status" value="1"/>
</dbReference>
<keyword evidence="2" id="KW-0479">Metal-binding</keyword>
<dbReference type="Proteomes" id="UP000292120">
    <property type="component" value="Unassembled WGS sequence"/>
</dbReference>
<evidence type="ECO:0000313" key="4">
    <source>
        <dbReference type="EMBL" id="TBO30147.1"/>
    </source>
</evidence>
<protein>
    <submittedName>
        <fullName evidence="4">Hemerythrin</fullName>
    </submittedName>
</protein>
<dbReference type="AlphaFoldDB" id="A0A4Q9GX36"/>
<comment type="similarity">
    <text evidence="1">Belongs to the hemerythrin family.</text>
</comment>
<keyword evidence="3" id="KW-0408">Iron</keyword>
<accession>A0A4Q9GX36</accession>
<dbReference type="InterPro" id="IPR035938">
    <property type="entry name" value="Hemerythrin-like_sf"/>
</dbReference>
<dbReference type="RefSeq" id="WP_130968140.1">
    <property type="nucleotide sequence ID" value="NZ_SIXI01000004.1"/>
</dbReference>
<sequence length="188" mass="19841">MSGPLTPPPAHTLTWSDALSLQMPVMDHTHVEFVDLLAAVNSSDDTALVARWAALVAHTVEHFGQEDAWMAATGFAPENCHATQHKVVLQVLREGLKAGEAGQLAVIRQMASELALWFPHHAQTMDASLALHMKSMGYDPETGQLARPEQLPAQAISGCGGACSSEASIENSTEAATAPQADISPAVA</sequence>
<evidence type="ECO:0000256" key="3">
    <source>
        <dbReference type="ARBA" id="ARBA00023004"/>
    </source>
</evidence>
<evidence type="ECO:0000256" key="2">
    <source>
        <dbReference type="ARBA" id="ARBA00022723"/>
    </source>
</evidence>
<dbReference type="Gene3D" id="1.20.120.50">
    <property type="entry name" value="Hemerythrin-like"/>
    <property type="match status" value="1"/>
</dbReference>
<dbReference type="EMBL" id="SIXI01000004">
    <property type="protein sequence ID" value="TBO30147.1"/>
    <property type="molecule type" value="Genomic_DNA"/>
</dbReference>